<dbReference type="InterPro" id="IPR008333">
    <property type="entry name" value="Cbr1-like_FAD-bd_dom"/>
</dbReference>
<keyword evidence="8" id="KW-0411">Iron-sulfur</keyword>
<evidence type="ECO:0000256" key="7">
    <source>
        <dbReference type="ARBA" id="ARBA00023004"/>
    </source>
</evidence>
<dbReference type="PROSITE" id="PS51085">
    <property type="entry name" value="2FE2S_FER_2"/>
    <property type="match status" value="1"/>
</dbReference>
<dbReference type="InterPro" id="IPR012675">
    <property type="entry name" value="Beta-grasp_dom_sf"/>
</dbReference>
<name>A0ABT8TUQ5_9ACTN</name>
<reference evidence="12" key="1">
    <citation type="submission" date="2023-06" db="EMBL/GenBank/DDBJ databases">
        <title>Genome sequence of Nocardioides sp. SOB44.</title>
        <authorList>
            <person name="Zhang G."/>
        </authorList>
    </citation>
    <scope>NUCLEOTIDE SEQUENCE</scope>
    <source>
        <strain evidence="12">SOB44</strain>
    </source>
</reference>
<dbReference type="PROSITE" id="PS51384">
    <property type="entry name" value="FAD_FR"/>
    <property type="match status" value="1"/>
</dbReference>
<dbReference type="Pfam" id="PF00970">
    <property type="entry name" value="FAD_binding_6"/>
    <property type="match status" value="1"/>
</dbReference>
<evidence type="ECO:0000256" key="6">
    <source>
        <dbReference type="ARBA" id="ARBA00023002"/>
    </source>
</evidence>
<proteinExistence type="predicted"/>
<dbReference type="PANTHER" id="PTHR47354">
    <property type="entry name" value="NADH OXIDOREDUCTASE HCR"/>
    <property type="match status" value="1"/>
</dbReference>
<dbReference type="InterPro" id="IPR036010">
    <property type="entry name" value="2Fe-2S_ferredoxin-like_sf"/>
</dbReference>
<dbReference type="InterPro" id="IPR001041">
    <property type="entry name" value="2Fe-2S_ferredoxin-type"/>
</dbReference>
<evidence type="ECO:0000256" key="2">
    <source>
        <dbReference type="ARBA" id="ARBA00022630"/>
    </source>
</evidence>
<dbReference type="EMBL" id="JAULSC010000008">
    <property type="protein sequence ID" value="MDO3396062.1"/>
    <property type="molecule type" value="Genomic_DNA"/>
</dbReference>
<dbReference type="RefSeq" id="WP_302707849.1">
    <property type="nucleotide sequence ID" value="NZ_JAULSC010000008.1"/>
</dbReference>
<keyword evidence="2" id="KW-0285">Flavoprotein</keyword>
<dbReference type="CDD" id="cd06215">
    <property type="entry name" value="FNR_iron_sulfur_binding_1"/>
    <property type="match status" value="1"/>
</dbReference>
<evidence type="ECO:0000259" key="11">
    <source>
        <dbReference type="PROSITE" id="PS51384"/>
    </source>
</evidence>
<evidence type="ECO:0000256" key="8">
    <source>
        <dbReference type="ARBA" id="ARBA00023014"/>
    </source>
</evidence>
<evidence type="ECO:0000256" key="1">
    <source>
        <dbReference type="ARBA" id="ARBA00001974"/>
    </source>
</evidence>
<evidence type="ECO:0000256" key="4">
    <source>
        <dbReference type="ARBA" id="ARBA00022723"/>
    </source>
</evidence>
<feature type="domain" description="FAD-binding FR-type" evidence="11">
    <location>
        <begin position="51"/>
        <end position="154"/>
    </location>
</feature>
<dbReference type="SUPFAM" id="SSF63380">
    <property type="entry name" value="Riboflavin synthase domain-like"/>
    <property type="match status" value="1"/>
</dbReference>
<evidence type="ECO:0000256" key="9">
    <source>
        <dbReference type="SAM" id="MobiDB-lite"/>
    </source>
</evidence>
<dbReference type="CDD" id="cd00207">
    <property type="entry name" value="fer2"/>
    <property type="match status" value="1"/>
</dbReference>
<dbReference type="Pfam" id="PF00111">
    <property type="entry name" value="Fer2"/>
    <property type="match status" value="1"/>
</dbReference>
<dbReference type="InterPro" id="IPR050415">
    <property type="entry name" value="MRET"/>
</dbReference>
<dbReference type="PANTHER" id="PTHR47354:SF6">
    <property type="entry name" value="NADH OXIDOREDUCTASE HCR"/>
    <property type="match status" value="1"/>
</dbReference>
<accession>A0ABT8TUQ5</accession>
<dbReference type="InterPro" id="IPR017927">
    <property type="entry name" value="FAD-bd_FR_type"/>
</dbReference>
<dbReference type="InterPro" id="IPR001433">
    <property type="entry name" value="OxRdtase_FAD/NAD-bd"/>
</dbReference>
<keyword evidence="6" id="KW-0560">Oxidoreductase</keyword>
<gene>
    <name evidence="12" type="ORF">QWJ41_10060</name>
</gene>
<dbReference type="Proteomes" id="UP001168363">
    <property type="component" value="Unassembled WGS sequence"/>
</dbReference>
<keyword evidence="4" id="KW-0479">Metal-binding</keyword>
<comment type="caution">
    <text evidence="12">The sequence shown here is derived from an EMBL/GenBank/DDBJ whole genome shotgun (WGS) entry which is preliminary data.</text>
</comment>
<evidence type="ECO:0000256" key="3">
    <source>
        <dbReference type="ARBA" id="ARBA00022714"/>
    </source>
</evidence>
<dbReference type="Pfam" id="PF00175">
    <property type="entry name" value="NAD_binding_1"/>
    <property type="match status" value="1"/>
</dbReference>
<evidence type="ECO:0000313" key="13">
    <source>
        <dbReference type="Proteomes" id="UP001168363"/>
    </source>
</evidence>
<dbReference type="SUPFAM" id="SSF52343">
    <property type="entry name" value="Ferredoxin reductase-like, C-terminal NADP-linked domain"/>
    <property type="match status" value="1"/>
</dbReference>
<keyword evidence="3" id="KW-0001">2Fe-2S</keyword>
<keyword evidence="7" id="KW-0408">Iron</keyword>
<dbReference type="Gene3D" id="2.40.30.10">
    <property type="entry name" value="Translation factors"/>
    <property type="match status" value="1"/>
</dbReference>
<evidence type="ECO:0000259" key="10">
    <source>
        <dbReference type="PROSITE" id="PS51085"/>
    </source>
</evidence>
<dbReference type="PRINTS" id="PR00406">
    <property type="entry name" value="CYTB5RDTASE"/>
</dbReference>
<dbReference type="SUPFAM" id="SSF54292">
    <property type="entry name" value="2Fe-2S ferredoxin-like"/>
    <property type="match status" value="1"/>
</dbReference>
<keyword evidence="13" id="KW-1185">Reference proteome</keyword>
<dbReference type="InterPro" id="IPR017938">
    <property type="entry name" value="Riboflavin_synthase-like_b-brl"/>
</dbReference>
<protein>
    <submittedName>
        <fullName evidence="12">Hybrid-cluster NAD(P)-dependent oxidoreductase</fullName>
    </submittedName>
</protein>
<keyword evidence="5" id="KW-0274">FAD</keyword>
<dbReference type="PROSITE" id="PS00197">
    <property type="entry name" value="2FE2S_FER_1"/>
    <property type="match status" value="1"/>
</dbReference>
<feature type="region of interest" description="Disordered" evidence="9">
    <location>
        <begin position="1"/>
        <end position="25"/>
    </location>
</feature>
<organism evidence="12 13">
    <name type="scientific">Nocardioides cremeus</name>
    <dbReference type="NCBI Taxonomy" id="3058044"/>
    <lineage>
        <taxon>Bacteria</taxon>
        <taxon>Bacillati</taxon>
        <taxon>Actinomycetota</taxon>
        <taxon>Actinomycetes</taxon>
        <taxon>Propionibacteriales</taxon>
        <taxon>Nocardioidaceae</taxon>
        <taxon>Nocardioides</taxon>
    </lineage>
</organism>
<dbReference type="InterPro" id="IPR039261">
    <property type="entry name" value="FNR_nucleotide-bd"/>
</dbReference>
<feature type="domain" description="2Fe-2S ferredoxin-type" evidence="10">
    <location>
        <begin position="320"/>
        <end position="404"/>
    </location>
</feature>
<dbReference type="Gene3D" id="3.10.20.30">
    <property type="match status" value="1"/>
</dbReference>
<dbReference type="InterPro" id="IPR006058">
    <property type="entry name" value="2Fe2S_fd_BS"/>
</dbReference>
<evidence type="ECO:0000313" key="12">
    <source>
        <dbReference type="EMBL" id="MDO3396062.1"/>
    </source>
</evidence>
<sequence length="404" mass="42719">MSEMQPTLRTHEVQAGPPEPPGPALRVVPDTWRPVRPLGEGVLPDPSQGEGFDVELVLRARVQETHDVVSLVLEPTRPATFAFHPGQFLTLGVDVDGQQVERCYTISSPPTRPHLLQVSVKRVDGGALSPYLHDRLAVGDPLRATGPLGGFSVTEHPAGRYLLLSAGSGITPTLATLRTMADLAEIGDGALDVVVVHSARTPDDLVRRDELEHLAATHEGLRVVWVCEDDAPGRPGAWTGWRGRLDAEILLAAVPDAPRREALTCGPPGYMAGVRAVLAEVGADPARCHEESFVLGAPGAPVAQEAAPPQATVPEVVPGARVRFGRSDREVVCPPGTTVLAAARQAGVRLPSSCSAGLCGTCKSTLLEGRVDMVHQGGIRPREIAQDKFLPCCSTPDGDIVVDA</sequence>
<dbReference type="Gene3D" id="3.40.50.80">
    <property type="entry name" value="Nucleotide-binding domain of ferredoxin-NADP reductase (FNR) module"/>
    <property type="match status" value="1"/>
</dbReference>
<evidence type="ECO:0000256" key="5">
    <source>
        <dbReference type="ARBA" id="ARBA00022827"/>
    </source>
</evidence>
<comment type="cofactor">
    <cofactor evidence="1">
        <name>FAD</name>
        <dbReference type="ChEBI" id="CHEBI:57692"/>
    </cofactor>
</comment>